<proteinExistence type="predicted"/>
<dbReference type="PANTHER" id="PTHR33154:SF33">
    <property type="entry name" value="TRANSCRIPTIONAL REPRESSOR SDPR"/>
    <property type="match status" value="1"/>
</dbReference>
<sequence length="102" mass="11855">MEEDADLVLLLEALASPIRFRLLRLLAQEGGNLCVSELVERIPRSQPVVSHHLRLLLFARLIGVKQQGKHNYYYIFPDKLKEIRDALASVEHLLQQRREDQL</sequence>
<dbReference type="PANTHER" id="PTHR33154">
    <property type="entry name" value="TRANSCRIPTIONAL REGULATOR, ARSR FAMILY"/>
    <property type="match status" value="1"/>
</dbReference>
<dbReference type="CDD" id="cd00090">
    <property type="entry name" value="HTH_ARSR"/>
    <property type="match status" value="1"/>
</dbReference>
<dbReference type="InterPro" id="IPR036388">
    <property type="entry name" value="WH-like_DNA-bd_sf"/>
</dbReference>
<keyword evidence="3" id="KW-0804">Transcription</keyword>
<name>D6TGR4_KTERA</name>
<keyword evidence="6" id="KW-1185">Reference proteome</keyword>
<evidence type="ECO:0000256" key="2">
    <source>
        <dbReference type="ARBA" id="ARBA00023125"/>
    </source>
</evidence>
<dbReference type="EMBL" id="ADVG01000001">
    <property type="protein sequence ID" value="EFH88843.1"/>
    <property type="molecule type" value="Genomic_DNA"/>
</dbReference>
<dbReference type="Proteomes" id="UP000004508">
    <property type="component" value="Unassembled WGS sequence"/>
</dbReference>
<gene>
    <name evidence="5" type="ORF">Krac_10345</name>
</gene>
<dbReference type="PRINTS" id="PR00778">
    <property type="entry name" value="HTHARSR"/>
</dbReference>
<dbReference type="NCBIfam" id="NF033788">
    <property type="entry name" value="HTH_metalloreg"/>
    <property type="match status" value="1"/>
</dbReference>
<evidence type="ECO:0000259" key="4">
    <source>
        <dbReference type="PROSITE" id="PS50987"/>
    </source>
</evidence>
<dbReference type="Gene3D" id="1.10.10.10">
    <property type="entry name" value="Winged helix-like DNA-binding domain superfamily/Winged helix DNA-binding domain"/>
    <property type="match status" value="1"/>
</dbReference>
<evidence type="ECO:0000313" key="6">
    <source>
        <dbReference type="Proteomes" id="UP000004508"/>
    </source>
</evidence>
<organism evidence="5 6">
    <name type="scientific">Ktedonobacter racemifer DSM 44963</name>
    <dbReference type="NCBI Taxonomy" id="485913"/>
    <lineage>
        <taxon>Bacteria</taxon>
        <taxon>Bacillati</taxon>
        <taxon>Chloroflexota</taxon>
        <taxon>Ktedonobacteria</taxon>
        <taxon>Ktedonobacterales</taxon>
        <taxon>Ktedonobacteraceae</taxon>
        <taxon>Ktedonobacter</taxon>
    </lineage>
</organism>
<evidence type="ECO:0000313" key="5">
    <source>
        <dbReference type="EMBL" id="EFH88843.1"/>
    </source>
</evidence>
<dbReference type="GO" id="GO:0003700">
    <property type="term" value="F:DNA-binding transcription factor activity"/>
    <property type="evidence" value="ECO:0007669"/>
    <property type="project" value="InterPro"/>
</dbReference>
<keyword evidence="1" id="KW-0805">Transcription regulation</keyword>
<dbReference type="InterPro" id="IPR036390">
    <property type="entry name" value="WH_DNA-bd_sf"/>
</dbReference>
<comment type="caution">
    <text evidence="5">The sequence shown here is derived from an EMBL/GenBank/DDBJ whole genome shotgun (WGS) entry which is preliminary data.</text>
</comment>
<keyword evidence="2" id="KW-0238">DNA-binding</keyword>
<dbReference type="STRING" id="485913.Krac_10345"/>
<dbReference type="RefSeq" id="WP_007905023.1">
    <property type="nucleotide sequence ID" value="NZ_ADVG01000001.1"/>
</dbReference>
<evidence type="ECO:0000256" key="1">
    <source>
        <dbReference type="ARBA" id="ARBA00023015"/>
    </source>
</evidence>
<dbReference type="InterPro" id="IPR051081">
    <property type="entry name" value="HTH_MetalResp_TranReg"/>
</dbReference>
<dbReference type="Pfam" id="PF01022">
    <property type="entry name" value="HTH_5"/>
    <property type="match status" value="1"/>
</dbReference>
<protein>
    <submittedName>
        <fullName evidence="5">Transcriptional regulator, ArsR family</fullName>
    </submittedName>
</protein>
<feature type="domain" description="HTH arsR-type" evidence="4">
    <location>
        <begin position="1"/>
        <end position="95"/>
    </location>
</feature>
<dbReference type="SUPFAM" id="SSF46785">
    <property type="entry name" value="Winged helix' DNA-binding domain"/>
    <property type="match status" value="1"/>
</dbReference>
<accession>D6TGR4</accession>
<reference evidence="5 6" key="1">
    <citation type="journal article" date="2011" name="Stand. Genomic Sci.">
        <title>Non-contiguous finished genome sequence and contextual data of the filamentous soil bacterium Ktedonobacter racemifer type strain (SOSP1-21).</title>
        <authorList>
            <person name="Chang Y.J."/>
            <person name="Land M."/>
            <person name="Hauser L."/>
            <person name="Chertkov O."/>
            <person name="Del Rio T.G."/>
            <person name="Nolan M."/>
            <person name="Copeland A."/>
            <person name="Tice H."/>
            <person name="Cheng J.F."/>
            <person name="Lucas S."/>
            <person name="Han C."/>
            <person name="Goodwin L."/>
            <person name="Pitluck S."/>
            <person name="Ivanova N."/>
            <person name="Ovchinikova G."/>
            <person name="Pati A."/>
            <person name="Chen A."/>
            <person name="Palaniappan K."/>
            <person name="Mavromatis K."/>
            <person name="Liolios K."/>
            <person name="Brettin T."/>
            <person name="Fiebig A."/>
            <person name="Rohde M."/>
            <person name="Abt B."/>
            <person name="Goker M."/>
            <person name="Detter J.C."/>
            <person name="Woyke T."/>
            <person name="Bristow J."/>
            <person name="Eisen J.A."/>
            <person name="Markowitz V."/>
            <person name="Hugenholtz P."/>
            <person name="Kyrpides N.C."/>
            <person name="Klenk H.P."/>
            <person name="Lapidus A."/>
        </authorList>
    </citation>
    <scope>NUCLEOTIDE SEQUENCE [LARGE SCALE GENOMIC DNA]</scope>
    <source>
        <strain evidence="6">DSM 44963</strain>
    </source>
</reference>
<dbReference type="eggNOG" id="COG0640">
    <property type="taxonomic scope" value="Bacteria"/>
</dbReference>
<evidence type="ECO:0000256" key="3">
    <source>
        <dbReference type="ARBA" id="ARBA00023163"/>
    </source>
</evidence>
<dbReference type="GO" id="GO:0003677">
    <property type="term" value="F:DNA binding"/>
    <property type="evidence" value="ECO:0007669"/>
    <property type="project" value="UniProtKB-KW"/>
</dbReference>
<dbReference type="AlphaFoldDB" id="D6TGR4"/>
<dbReference type="InParanoid" id="D6TGR4"/>
<dbReference type="InterPro" id="IPR011991">
    <property type="entry name" value="ArsR-like_HTH"/>
</dbReference>
<dbReference type="InterPro" id="IPR001845">
    <property type="entry name" value="HTH_ArsR_DNA-bd_dom"/>
</dbReference>
<dbReference type="PROSITE" id="PS50987">
    <property type="entry name" value="HTH_ARSR_2"/>
    <property type="match status" value="1"/>
</dbReference>
<dbReference type="SMART" id="SM00418">
    <property type="entry name" value="HTH_ARSR"/>
    <property type="match status" value="1"/>
</dbReference>